<keyword evidence="4" id="KW-1185">Reference proteome</keyword>
<comment type="caution">
    <text evidence="3">The sequence shown here is derived from an EMBL/GenBank/DDBJ whole genome shotgun (WGS) entry which is preliminary data.</text>
</comment>
<proteinExistence type="predicted"/>
<dbReference type="RefSeq" id="WP_207856990.1">
    <property type="nucleotide sequence ID" value="NZ_JAFREP010000003.1"/>
</dbReference>
<dbReference type="Gene3D" id="2.130.10.10">
    <property type="entry name" value="YVTN repeat-like/Quinoprotein amine dehydrogenase"/>
    <property type="match status" value="2"/>
</dbReference>
<dbReference type="Pfam" id="PF13360">
    <property type="entry name" value="PQQ_2"/>
    <property type="match status" value="1"/>
</dbReference>
<dbReference type="SUPFAM" id="SSF50998">
    <property type="entry name" value="Quinoprotein alcohol dehydrogenase-like"/>
    <property type="match status" value="1"/>
</dbReference>
<sequence>MKQTMMPRLPARAGLFLALACFCLPLTAGTDQWVHWRGPTQKGTAEAENLPEKWSQKGENLLWHAPYGSRMAPLVMNGHVYIINLAGEGETAQERVMALDLNTGEVVWEYRFNVFLTDIVAHRVGNAVLAGDPTSGYIYAQGVQGLFYCFNKDGKVVWQHSLTEQFGRISGYGGRVHSPFIVDDLVIIGVMNSSWGPHARPNHRFLALDKKTGETLWWSTTSAQPLDTTYSVPFVTNLDGRKVFFTGMADGSAQALDAYTGEMVWNYRFANRGINVSPVYADGIVYIAHSEENIGTPQMGRLLALDARMSGDASDQKPKWDIMGLADGYASPILTDDFLVVADNSANLYALDPKTGKQLWHLNYGTAARGSGVYADGKIYIGEMNGAYHIIQADKNGAKHLHEEVFRQQDGSPIEIFASPAVVQNRVILPTIQDIYCIGNKAKIGEAKAVAEAIPPRKRKASGKAASIRIMPAETWLAPGEKQAFRVAAFDAKGVPMGMVEAELSAKGLPGKLDGKTFVAGETTNTRGGTITAKYGDLTHQARLRVFPKLPYHEDFEDLKAEVPPAGWITSKTKSMVIEQDGGKVLKKLADRPAPPFARMRNYIMPPLPAGYTIQADVKGEAKRKRFVPDMGLINSRYFMVLMGTVRKRVVRLVTWDPMPRLQVDVPFAWEAEKWYTMKMSYDIVDGKGLVRGKVWERGTEEPKDWTIEMTDPVPNEGGSPGLYGYSVAITAKSPGTPVYYDNVVVEMNK</sequence>
<evidence type="ECO:0000256" key="1">
    <source>
        <dbReference type="SAM" id="SignalP"/>
    </source>
</evidence>
<name>A0A8J7QFB9_9BACT</name>
<dbReference type="InterPro" id="IPR002372">
    <property type="entry name" value="PQQ_rpt_dom"/>
</dbReference>
<organism evidence="3 4">
    <name type="scientific">Acanthopleuribacter pedis</name>
    <dbReference type="NCBI Taxonomy" id="442870"/>
    <lineage>
        <taxon>Bacteria</taxon>
        <taxon>Pseudomonadati</taxon>
        <taxon>Acidobacteriota</taxon>
        <taxon>Holophagae</taxon>
        <taxon>Acanthopleuribacterales</taxon>
        <taxon>Acanthopleuribacteraceae</taxon>
        <taxon>Acanthopleuribacter</taxon>
    </lineage>
</organism>
<evidence type="ECO:0000313" key="3">
    <source>
        <dbReference type="EMBL" id="MBO1317633.1"/>
    </source>
</evidence>
<accession>A0A8J7QFB9</accession>
<evidence type="ECO:0000313" key="4">
    <source>
        <dbReference type="Proteomes" id="UP000664417"/>
    </source>
</evidence>
<reference evidence="3" key="1">
    <citation type="submission" date="2021-03" db="EMBL/GenBank/DDBJ databases">
        <authorList>
            <person name="Wang G."/>
        </authorList>
    </citation>
    <scope>NUCLEOTIDE SEQUENCE</scope>
    <source>
        <strain evidence="3">KCTC 12899</strain>
    </source>
</reference>
<dbReference type="InterPro" id="IPR015943">
    <property type="entry name" value="WD40/YVTN_repeat-like_dom_sf"/>
</dbReference>
<evidence type="ECO:0000259" key="2">
    <source>
        <dbReference type="Pfam" id="PF13360"/>
    </source>
</evidence>
<keyword evidence="1" id="KW-0732">Signal</keyword>
<dbReference type="PANTHER" id="PTHR34512">
    <property type="entry name" value="CELL SURFACE PROTEIN"/>
    <property type="match status" value="1"/>
</dbReference>
<feature type="signal peptide" evidence="1">
    <location>
        <begin position="1"/>
        <end position="28"/>
    </location>
</feature>
<dbReference type="PANTHER" id="PTHR34512:SF30">
    <property type="entry name" value="OUTER MEMBRANE PROTEIN ASSEMBLY FACTOR BAMB"/>
    <property type="match status" value="1"/>
</dbReference>
<dbReference type="AlphaFoldDB" id="A0A8J7QFB9"/>
<dbReference type="SMART" id="SM00564">
    <property type="entry name" value="PQQ"/>
    <property type="match status" value="5"/>
</dbReference>
<dbReference type="InterPro" id="IPR018391">
    <property type="entry name" value="PQQ_b-propeller_rpt"/>
</dbReference>
<dbReference type="Proteomes" id="UP000664417">
    <property type="component" value="Unassembled WGS sequence"/>
</dbReference>
<feature type="chain" id="PRO_5035202135" evidence="1">
    <location>
        <begin position="29"/>
        <end position="750"/>
    </location>
</feature>
<protein>
    <submittedName>
        <fullName evidence="3">PQQ-binding-like beta-propeller repeat protein</fullName>
    </submittedName>
</protein>
<feature type="domain" description="Pyrrolo-quinoline quinone repeat" evidence="2">
    <location>
        <begin position="135"/>
        <end position="360"/>
    </location>
</feature>
<dbReference type="EMBL" id="JAFREP010000003">
    <property type="protein sequence ID" value="MBO1317633.1"/>
    <property type="molecule type" value="Genomic_DNA"/>
</dbReference>
<dbReference type="Gene3D" id="2.40.10.480">
    <property type="match status" value="1"/>
</dbReference>
<gene>
    <name evidence="3" type="ORF">J3U88_04105</name>
</gene>
<dbReference type="InterPro" id="IPR011047">
    <property type="entry name" value="Quinoprotein_ADH-like_sf"/>
</dbReference>